<dbReference type="GO" id="GO:0005829">
    <property type="term" value="C:cytosol"/>
    <property type="evidence" value="ECO:0007669"/>
    <property type="project" value="TreeGrafter"/>
</dbReference>
<dbReference type="PANTHER" id="PTHR42695">
    <property type="entry name" value="GLUTAMINE AMIDOTRANSFERASE YLR126C-RELATED"/>
    <property type="match status" value="1"/>
</dbReference>
<dbReference type="PANTHER" id="PTHR42695:SF5">
    <property type="entry name" value="GLUTAMINE AMIDOTRANSFERASE YLR126C-RELATED"/>
    <property type="match status" value="1"/>
</dbReference>
<dbReference type="CDD" id="cd01741">
    <property type="entry name" value="GATase1_1"/>
    <property type="match status" value="1"/>
</dbReference>
<dbReference type="Proteomes" id="UP000292580">
    <property type="component" value="Unassembled WGS sequence"/>
</dbReference>
<evidence type="ECO:0000313" key="2">
    <source>
        <dbReference type="EMBL" id="TAJ44940.1"/>
    </source>
</evidence>
<gene>
    <name evidence="2" type="ORF">CUJ86_06575</name>
</gene>
<protein>
    <submittedName>
        <fullName evidence="2">GMP synthase</fullName>
    </submittedName>
</protein>
<dbReference type="InterPro" id="IPR017926">
    <property type="entry name" value="GATASE"/>
</dbReference>
<feature type="domain" description="Glutamine amidotransferase" evidence="1">
    <location>
        <begin position="66"/>
        <end position="222"/>
    </location>
</feature>
<dbReference type="SUPFAM" id="SSF52317">
    <property type="entry name" value="Class I glutamine amidotransferase-like"/>
    <property type="match status" value="1"/>
</dbReference>
<keyword evidence="3" id="KW-1185">Reference proteome</keyword>
<sequence>MVNSTYRARGTYSYPHPSIRPASPRACFFHNSERRRCGTTPVIKMHVAIIQHIECEGPGPLLDGLLRERGCTVSVARMDLGDPVPAECDAMIVLGGPMNVYEEERYPYLADLDRAIRTFVEGGGHYLGFCLGGQLLAKALGAPVTRNAVPEIGLFPVTLTREGRHDPLFHEVPRTIPTIEWHFDTFALPPGGRLLATSRHCRHQAFRFGNALGLQFHPEVTMAMLEEWVEVYAADLRRADLPAGTVLQYAGGWSEECEHLSRRIIGNFLNGL</sequence>
<accession>A0A483CPK8</accession>
<dbReference type="Pfam" id="PF00117">
    <property type="entry name" value="GATase"/>
    <property type="match status" value="1"/>
</dbReference>
<dbReference type="EMBL" id="PGCL01000002">
    <property type="protein sequence ID" value="TAJ44940.1"/>
    <property type="molecule type" value="Genomic_DNA"/>
</dbReference>
<name>A0A483CPK8_9EURY</name>
<reference evidence="2 3" key="1">
    <citation type="submission" date="2017-11" db="EMBL/GenBank/DDBJ databases">
        <title>Isolation and Characterization of Methanofollis Species from Methane Seep Offshore SW Taiwan.</title>
        <authorList>
            <person name="Teng N.-H."/>
            <person name="Lai M.-C."/>
            <person name="Chen S.-C."/>
        </authorList>
    </citation>
    <scope>NUCLEOTIDE SEQUENCE [LARGE SCALE GENOMIC DNA]</scope>
    <source>
        <strain evidence="2 3">FWC-SCC2</strain>
    </source>
</reference>
<dbReference type="InterPro" id="IPR029062">
    <property type="entry name" value="Class_I_gatase-like"/>
</dbReference>
<dbReference type="PROSITE" id="PS51273">
    <property type="entry name" value="GATASE_TYPE_1"/>
    <property type="match status" value="1"/>
</dbReference>
<proteinExistence type="predicted"/>
<organism evidence="2 3">
    <name type="scientific">Methanofollis fontis</name>
    <dbReference type="NCBI Taxonomy" id="2052832"/>
    <lineage>
        <taxon>Archaea</taxon>
        <taxon>Methanobacteriati</taxon>
        <taxon>Methanobacteriota</taxon>
        <taxon>Stenosarchaea group</taxon>
        <taxon>Methanomicrobia</taxon>
        <taxon>Methanomicrobiales</taxon>
        <taxon>Methanomicrobiaceae</taxon>
        <taxon>Methanofollis</taxon>
    </lineage>
</organism>
<dbReference type="InterPro" id="IPR044992">
    <property type="entry name" value="ChyE-like"/>
</dbReference>
<evidence type="ECO:0000313" key="3">
    <source>
        <dbReference type="Proteomes" id="UP000292580"/>
    </source>
</evidence>
<comment type="caution">
    <text evidence="2">The sequence shown here is derived from an EMBL/GenBank/DDBJ whole genome shotgun (WGS) entry which is preliminary data.</text>
</comment>
<dbReference type="Gene3D" id="3.40.50.880">
    <property type="match status" value="1"/>
</dbReference>
<dbReference type="AlphaFoldDB" id="A0A483CPK8"/>
<evidence type="ECO:0000259" key="1">
    <source>
        <dbReference type="Pfam" id="PF00117"/>
    </source>
</evidence>